<name>A0ABZ0Z4D8_9CAUD</name>
<feature type="transmembrane region" description="Helical" evidence="1">
    <location>
        <begin position="350"/>
        <end position="369"/>
    </location>
</feature>
<organism evidence="2 3">
    <name type="scientific">phage Lak_Megaphage_RVC_JS4_GC31</name>
    <dbReference type="NCBI Taxonomy" id="3109228"/>
    <lineage>
        <taxon>Viruses</taxon>
        <taxon>Duplodnaviria</taxon>
        <taxon>Heunggongvirae</taxon>
        <taxon>Uroviricota</taxon>
        <taxon>Caudoviricetes</taxon>
        <taxon>Caudoviricetes code 15 clade</taxon>
    </lineage>
</organism>
<dbReference type="Proteomes" id="UP001349343">
    <property type="component" value="Segment"/>
</dbReference>
<evidence type="ECO:0000256" key="1">
    <source>
        <dbReference type="SAM" id="Phobius"/>
    </source>
</evidence>
<keyword evidence="1" id="KW-0472">Membrane</keyword>
<feature type="transmembrane region" description="Helical" evidence="1">
    <location>
        <begin position="26"/>
        <end position="43"/>
    </location>
</feature>
<keyword evidence="1" id="KW-0812">Transmembrane</keyword>
<sequence length="393" mass="46650">MEIFIFLIPVITVSVLVLKFRKETAYWEYLLVVIPSLLLFFITKQVMIYTNSCDTEYLGDLVDNITYYEDWDETVMVTHTRRVPCGTDSKGHIKYTTQTYTVPERRYHPERYEYKTITGNTTSVNRKEFNVIISKLNVSPVFKDMHRKYRSKDGNAYVYTWNRTRENSYPITTTHFYTNKVKASSYSIFKYSDMSDKEIKDAGLYEYPDIHIYDQRPILGYTATYEEEHAVRYLNGYRGPKNQFRMYILCFDNPSLEVAEKQKAYWQGGNKNELVVCLGVKGDSVMWSNPFSWCDEPWIETKIRDYFIKNPHINFKEFAEFVDVNIDTNWKHKSFDDFDYISISCTTGEYIVILIIIFLYNIGISYWVITNEYNERNPKGKTNNKYIKLNSIK</sequence>
<protein>
    <submittedName>
        <fullName evidence="2">Uncharacterized protein</fullName>
    </submittedName>
</protein>
<accession>A0ABZ0Z4D8</accession>
<keyword evidence="3" id="KW-1185">Reference proteome</keyword>
<reference evidence="2 3" key="1">
    <citation type="submission" date="2023-11" db="EMBL/GenBank/DDBJ databases">
        <authorList>
            <person name="Cook R."/>
            <person name="Crisci M."/>
            <person name="Pye H."/>
            <person name="Adriaenssens E."/>
            <person name="Santini J."/>
        </authorList>
    </citation>
    <scope>NUCLEOTIDE SEQUENCE [LARGE SCALE GENOMIC DNA]</scope>
    <source>
        <strain evidence="2">Lak_Megaphage_RVC_JS4_GC31</strain>
    </source>
</reference>
<evidence type="ECO:0000313" key="2">
    <source>
        <dbReference type="EMBL" id="WQJ52903.1"/>
    </source>
</evidence>
<proteinExistence type="predicted"/>
<dbReference type="EMBL" id="OR769222">
    <property type="protein sequence ID" value="WQJ52903.1"/>
    <property type="molecule type" value="Genomic_DNA"/>
</dbReference>
<evidence type="ECO:0000313" key="3">
    <source>
        <dbReference type="Proteomes" id="UP001349343"/>
    </source>
</evidence>
<keyword evidence="1" id="KW-1133">Transmembrane helix</keyword>